<dbReference type="STRING" id="394096.DB31_0951"/>
<feature type="region of interest" description="Disordered" evidence="1">
    <location>
        <begin position="1"/>
        <end position="29"/>
    </location>
</feature>
<dbReference type="RefSeq" id="WP_044192364.1">
    <property type="nucleotide sequence ID" value="NZ_JMCB01000010.1"/>
</dbReference>
<gene>
    <name evidence="3" type="ORF">DB31_0951</name>
</gene>
<dbReference type="InterPro" id="IPR009078">
    <property type="entry name" value="Ferritin-like_SF"/>
</dbReference>
<evidence type="ECO:0000259" key="2">
    <source>
        <dbReference type="SMART" id="SM00746"/>
    </source>
</evidence>
<dbReference type="Proteomes" id="UP000028725">
    <property type="component" value="Unassembled WGS sequence"/>
</dbReference>
<dbReference type="InterPro" id="IPR012348">
    <property type="entry name" value="RNR-like"/>
</dbReference>
<name>A0A085WFL5_9BACT</name>
<reference evidence="3 4" key="1">
    <citation type="submission" date="2014-04" db="EMBL/GenBank/DDBJ databases">
        <title>Genome assembly of Hyalangium minutum DSM 14724.</title>
        <authorList>
            <person name="Sharma G."/>
            <person name="Subramanian S."/>
        </authorList>
    </citation>
    <scope>NUCLEOTIDE SEQUENCE [LARGE SCALE GENOMIC DNA]</scope>
    <source>
        <strain evidence="3 4">DSM 14724</strain>
    </source>
</reference>
<dbReference type="OrthoDB" id="5242066at2"/>
<organism evidence="3 4">
    <name type="scientific">Hyalangium minutum</name>
    <dbReference type="NCBI Taxonomy" id="394096"/>
    <lineage>
        <taxon>Bacteria</taxon>
        <taxon>Pseudomonadati</taxon>
        <taxon>Myxococcota</taxon>
        <taxon>Myxococcia</taxon>
        <taxon>Myxococcales</taxon>
        <taxon>Cystobacterineae</taxon>
        <taxon>Archangiaceae</taxon>
        <taxon>Hyalangium</taxon>
    </lineage>
</organism>
<sequence>MNAEQSQSHRRHLDPVCGRQLEEPEGQPSTEYKKRRYFFCSERCRSAFEKQAERFRLNELARAGALLTPGRVRWGIS</sequence>
<protein>
    <submittedName>
        <fullName evidence="3">YHS domain protein</fullName>
    </submittedName>
</protein>
<evidence type="ECO:0000256" key="1">
    <source>
        <dbReference type="SAM" id="MobiDB-lite"/>
    </source>
</evidence>
<dbReference type="SUPFAM" id="SSF47240">
    <property type="entry name" value="Ferritin-like"/>
    <property type="match status" value="1"/>
</dbReference>
<dbReference type="AlphaFoldDB" id="A0A085WFL5"/>
<proteinExistence type="predicted"/>
<dbReference type="Pfam" id="PF04945">
    <property type="entry name" value="YHS"/>
    <property type="match status" value="1"/>
</dbReference>
<evidence type="ECO:0000313" key="3">
    <source>
        <dbReference type="EMBL" id="KFE66478.1"/>
    </source>
</evidence>
<evidence type="ECO:0000313" key="4">
    <source>
        <dbReference type="Proteomes" id="UP000028725"/>
    </source>
</evidence>
<dbReference type="InterPro" id="IPR011017">
    <property type="entry name" value="TRASH_dom"/>
</dbReference>
<dbReference type="SMART" id="SM00746">
    <property type="entry name" value="TRASH"/>
    <property type="match status" value="1"/>
</dbReference>
<keyword evidence="4" id="KW-1185">Reference proteome</keyword>
<dbReference type="Gene3D" id="1.10.620.20">
    <property type="entry name" value="Ribonucleotide Reductase, subunit A"/>
    <property type="match status" value="1"/>
</dbReference>
<dbReference type="EMBL" id="JMCB01000010">
    <property type="protein sequence ID" value="KFE66478.1"/>
    <property type="molecule type" value="Genomic_DNA"/>
</dbReference>
<feature type="domain" description="TRASH" evidence="2">
    <location>
        <begin position="14"/>
        <end position="52"/>
    </location>
</feature>
<dbReference type="PATRIC" id="fig|394096.3.peg.5298"/>
<dbReference type="GO" id="GO:0016491">
    <property type="term" value="F:oxidoreductase activity"/>
    <property type="evidence" value="ECO:0007669"/>
    <property type="project" value="InterPro"/>
</dbReference>
<accession>A0A085WFL5</accession>
<dbReference type="InterPro" id="IPR007029">
    <property type="entry name" value="YHS_dom"/>
</dbReference>
<comment type="caution">
    <text evidence="3">The sequence shown here is derived from an EMBL/GenBank/DDBJ whole genome shotgun (WGS) entry which is preliminary data.</text>
</comment>